<dbReference type="Gene3D" id="3.10.310.10">
    <property type="entry name" value="Diaminopimelate Epimerase, Chain A, domain 1"/>
    <property type="match status" value="2"/>
</dbReference>
<protein>
    <submittedName>
        <fullName evidence="2">Uncharacterized protein</fullName>
    </submittedName>
</protein>
<dbReference type="PANTHER" id="PTHR33442:SF5">
    <property type="entry name" value="BIFUNCTIONAL TRANS-3-HYDROXY-L-PROLINE DEHYDRATASE_2-EPIMERASE"/>
    <property type="match status" value="1"/>
</dbReference>
<name>A0A8J2SVS3_9STRA</name>
<reference evidence="2" key="1">
    <citation type="submission" date="2021-11" db="EMBL/GenBank/DDBJ databases">
        <authorList>
            <consortium name="Genoscope - CEA"/>
            <person name="William W."/>
        </authorList>
    </citation>
    <scope>NUCLEOTIDE SEQUENCE</scope>
</reference>
<comment type="similarity">
    <text evidence="1">Belongs to the proline racemase family.</text>
</comment>
<gene>
    <name evidence="2" type="ORF">PECAL_4P10280</name>
</gene>
<dbReference type="PANTHER" id="PTHR33442">
    <property type="entry name" value="TRANS-3-HYDROXY-L-PROLINE DEHYDRATASE"/>
    <property type="match status" value="1"/>
</dbReference>
<dbReference type="SUPFAM" id="SSF54506">
    <property type="entry name" value="Diaminopimelate epimerase-like"/>
    <property type="match status" value="1"/>
</dbReference>
<sequence length="469" mass="50519">MFEKRRDVMARLDRWREVLLHEPRGYPCANADFLVIAEQAKVYPLMSGHNTICVATALVECGLLPADRRERFVLEAPSGPVPIRTELAADGRCASVTFDGPPSFVAVRDEVVQLDPDACRAIGLAAAEVCPQAADLGLAIDARDGARLRAAGELVKAAARAQCPVQHPTFDYPGPDIMAFRGPWRRGAVATNTVVMSNGYSGMLDRSPCGSGTCAIMALLHARGELDLGERFVHESVVGSVFTGELVGVTAEGVVPAITRRLIRRAPRSSSTDRPAAKLDEEALTIVAEMASAAAEARGRELQLAAAPGAPRGHRASVCRALRTLRSLATLRVRVDAYDLQRGFYGVRVAIPVDGGASRTIVVKRSWRDLLKLRKGLAKRLPPVAAASLKKLPRARPLSTLKRSVRNLAGAGKGDRKWQRSKLPQVDAWLRGAVGVVAREASRAGRIDAEEFLEDFLFAYGTVADAEEA</sequence>
<dbReference type="InterPro" id="IPR008794">
    <property type="entry name" value="Pro_racemase_fam"/>
</dbReference>
<evidence type="ECO:0000313" key="2">
    <source>
        <dbReference type="EMBL" id="CAH0373789.1"/>
    </source>
</evidence>
<evidence type="ECO:0000313" key="3">
    <source>
        <dbReference type="Proteomes" id="UP000789595"/>
    </source>
</evidence>
<dbReference type="Proteomes" id="UP000789595">
    <property type="component" value="Unassembled WGS sequence"/>
</dbReference>
<dbReference type="OrthoDB" id="6409228at2759"/>
<dbReference type="AlphaFoldDB" id="A0A8J2SVS3"/>
<evidence type="ECO:0000256" key="1">
    <source>
        <dbReference type="ARBA" id="ARBA00007529"/>
    </source>
</evidence>
<comment type="caution">
    <text evidence="2">The sequence shown here is derived from an EMBL/GenBank/DDBJ whole genome shotgun (WGS) entry which is preliminary data.</text>
</comment>
<dbReference type="EMBL" id="CAKKNE010000004">
    <property type="protein sequence ID" value="CAH0373789.1"/>
    <property type="molecule type" value="Genomic_DNA"/>
</dbReference>
<dbReference type="GO" id="GO:0047580">
    <property type="term" value="F:4-hydroxyproline epimerase activity"/>
    <property type="evidence" value="ECO:0007669"/>
    <property type="project" value="TreeGrafter"/>
</dbReference>
<accession>A0A8J2SVS3</accession>
<proteinExistence type="inferred from homology"/>
<dbReference type="Pfam" id="PF05544">
    <property type="entry name" value="Pro_racemase"/>
    <property type="match status" value="1"/>
</dbReference>
<keyword evidence="3" id="KW-1185">Reference proteome</keyword>
<organism evidence="2 3">
    <name type="scientific">Pelagomonas calceolata</name>
    <dbReference type="NCBI Taxonomy" id="35677"/>
    <lineage>
        <taxon>Eukaryota</taxon>
        <taxon>Sar</taxon>
        <taxon>Stramenopiles</taxon>
        <taxon>Ochrophyta</taxon>
        <taxon>Pelagophyceae</taxon>
        <taxon>Pelagomonadales</taxon>
        <taxon>Pelagomonadaceae</taxon>
        <taxon>Pelagomonas</taxon>
    </lineage>
</organism>